<organism evidence="11 12">
    <name type="scientific">Lophiostoma macrostomum CBS 122681</name>
    <dbReference type="NCBI Taxonomy" id="1314788"/>
    <lineage>
        <taxon>Eukaryota</taxon>
        <taxon>Fungi</taxon>
        <taxon>Dikarya</taxon>
        <taxon>Ascomycota</taxon>
        <taxon>Pezizomycotina</taxon>
        <taxon>Dothideomycetes</taxon>
        <taxon>Pleosporomycetidae</taxon>
        <taxon>Pleosporales</taxon>
        <taxon>Lophiostomataceae</taxon>
        <taxon>Lophiostoma</taxon>
    </lineage>
</organism>
<evidence type="ECO:0000256" key="7">
    <source>
        <dbReference type="ARBA" id="ARBA00023180"/>
    </source>
</evidence>
<keyword evidence="7" id="KW-0325">Glycoprotein</keyword>
<feature type="transmembrane region" description="Helical" evidence="9">
    <location>
        <begin position="341"/>
        <end position="363"/>
    </location>
</feature>
<feature type="transmembrane region" description="Helical" evidence="9">
    <location>
        <begin position="189"/>
        <end position="211"/>
    </location>
</feature>
<gene>
    <name evidence="11" type="ORF">K491DRAFT_584136</name>
</gene>
<dbReference type="GO" id="GO:0005886">
    <property type="term" value="C:plasma membrane"/>
    <property type="evidence" value="ECO:0007669"/>
    <property type="project" value="UniProtKB-ARBA"/>
</dbReference>
<evidence type="ECO:0000256" key="6">
    <source>
        <dbReference type="ARBA" id="ARBA00023136"/>
    </source>
</evidence>
<dbReference type="PANTHER" id="PTHR48022">
    <property type="entry name" value="PLASTIDIC GLUCOSE TRANSPORTER 4"/>
    <property type="match status" value="1"/>
</dbReference>
<dbReference type="Gene3D" id="1.20.1250.20">
    <property type="entry name" value="MFS general substrate transporter like domains"/>
    <property type="match status" value="1"/>
</dbReference>
<dbReference type="NCBIfam" id="TIGR00879">
    <property type="entry name" value="SP"/>
    <property type="match status" value="1"/>
</dbReference>
<evidence type="ECO:0000256" key="5">
    <source>
        <dbReference type="ARBA" id="ARBA00022989"/>
    </source>
</evidence>
<dbReference type="InterPro" id="IPR005829">
    <property type="entry name" value="Sugar_transporter_CS"/>
</dbReference>
<keyword evidence="3 8" id="KW-0813">Transport</keyword>
<evidence type="ECO:0000259" key="10">
    <source>
        <dbReference type="PROSITE" id="PS50850"/>
    </source>
</evidence>
<dbReference type="InterPro" id="IPR020846">
    <property type="entry name" value="MFS_dom"/>
</dbReference>
<feature type="transmembrane region" description="Helical" evidence="9">
    <location>
        <begin position="100"/>
        <end position="119"/>
    </location>
</feature>
<evidence type="ECO:0000313" key="12">
    <source>
        <dbReference type="Proteomes" id="UP000799324"/>
    </source>
</evidence>
<keyword evidence="6 9" id="KW-0472">Membrane</keyword>
<dbReference type="Pfam" id="PF00083">
    <property type="entry name" value="Sugar_tr"/>
    <property type="match status" value="1"/>
</dbReference>
<dbReference type="InterPro" id="IPR036259">
    <property type="entry name" value="MFS_trans_sf"/>
</dbReference>
<feature type="transmembrane region" description="Helical" evidence="9">
    <location>
        <begin position="73"/>
        <end position="93"/>
    </location>
</feature>
<comment type="subcellular location">
    <subcellularLocation>
        <location evidence="1">Membrane</location>
        <topology evidence="1">Multi-pass membrane protein</topology>
    </subcellularLocation>
</comment>
<dbReference type="PANTHER" id="PTHR48022:SF17">
    <property type="entry name" value="HEXOSE TRANSPORTER"/>
    <property type="match status" value="1"/>
</dbReference>
<feature type="transmembrane region" description="Helical" evidence="9">
    <location>
        <begin position="125"/>
        <end position="146"/>
    </location>
</feature>
<dbReference type="PROSITE" id="PS00216">
    <property type="entry name" value="SUGAR_TRANSPORT_1"/>
    <property type="match status" value="1"/>
</dbReference>
<sequence length="542" mass="58632">MGIMLKKPEGSAGSAVPAIMVGLFVAFGGVLFGYDTGTIGGILGMEHWRRQFSTGYVNKKDGIPDVTASQTSLIVSILSAGTFFGALTAAPVADMIGRRLGLVVCNLVFCLGVILQTAATHIPTFVAGRFFAGYGVGMISATIPLYQSETAPKWIRGAVVGAYQLAITIGLLLAAIVDNATKNRLDSGSYRIPIAVQFAWSIILYIGCVFLPETPRYLIKRGRPDAAAKSLSKLRRLDVEHPALLEELAEITANHEYELSLGKATYADCFKGSLGKRLFTGCALQSLQQLTGVNFIFYFGTSFFQNSGIKNPFIVSMITSCVNVASTFPGLYLVEKWGRRNLLLFGAIGMAVCQFIVAITGTVAGIDNLSAQKALIAFVCIYIFFFACSWGPVAWVVTGEIFPLKVRAKSLSMTTASNWLLNFAIAYATPYLVNDGPGNANLGAKVFFIWGGCCFICIFFVWGFIYETKGLALEQVDELYAKVDKAWKSAGFVPTVSFQDIQEAHVDNRHMSLVEAEGEAVRKRSVVYNDGEGPLGEKNFSA</sequence>
<evidence type="ECO:0000256" key="2">
    <source>
        <dbReference type="ARBA" id="ARBA00010992"/>
    </source>
</evidence>
<feature type="transmembrane region" description="Helical" evidence="9">
    <location>
        <begin position="12"/>
        <end position="34"/>
    </location>
</feature>
<feature type="domain" description="Major facilitator superfamily (MFS) profile" evidence="10">
    <location>
        <begin position="21"/>
        <end position="469"/>
    </location>
</feature>
<feature type="transmembrane region" description="Helical" evidence="9">
    <location>
        <begin position="447"/>
        <end position="466"/>
    </location>
</feature>
<keyword evidence="12" id="KW-1185">Reference proteome</keyword>
<proteinExistence type="inferred from homology"/>
<protein>
    <submittedName>
        <fullName evidence="11">High affinity glucose transporter RGT2</fullName>
    </submittedName>
</protein>
<evidence type="ECO:0000256" key="8">
    <source>
        <dbReference type="RuleBase" id="RU003346"/>
    </source>
</evidence>
<dbReference type="PRINTS" id="PR00171">
    <property type="entry name" value="SUGRTRNSPORT"/>
</dbReference>
<dbReference type="GO" id="GO:0005536">
    <property type="term" value="F:D-glucose binding"/>
    <property type="evidence" value="ECO:0007669"/>
    <property type="project" value="UniProtKB-ARBA"/>
</dbReference>
<reference evidence="11" key="1">
    <citation type="journal article" date="2020" name="Stud. Mycol.">
        <title>101 Dothideomycetes genomes: a test case for predicting lifestyles and emergence of pathogens.</title>
        <authorList>
            <person name="Haridas S."/>
            <person name="Albert R."/>
            <person name="Binder M."/>
            <person name="Bloem J."/>
            <person name="Labutti K."/>
            <person name="Salamov A."/>
            <person name="Andreopoulos B."/>
            <person name="Baker S."/>
            <person name="Barry K."/>
            <person name="Bills G."/>
            <person name="Bluhm B."/>
            <person name="Cannon C."/>
            <person name="Castanera R."/>
            <person name="Culley D."/>
            <person name="Daum C."/>
            <person name="Ezra D."/>
            <person name="Gonzalez J."/>
            <person name="Henrissat B."/>
            <person name="Kuo A."/>
            <person name="Liang C."/>
            <person name="Lipzen A."/>
            <person name="Lutzoni F."/>
            <person name="Magnuson J."/>
            <person name="Mondo S."/>
            <person name="Nolan M."/>
            <person name="Ohm R."/>
            <person name="Pangilinan J."/>
            <person name="Park H.-J."/>
            <person name="Ramirez L."/>
            <person name="Alfaro M."/>
            <person name="Sun H."/>
            <person name="Tritt A."/>
            <person name="Yoshinaga Y."/>
            <person name="Zwiers L.-H."/>
            <person name="Turgeon B."/>
            <person name="Goodwin S."/>
            <person name="Spatafora J."/>
            <person name="Crous P."/>
            <person name="Grigoriev I."/>
        </authorList>
    </citation>
    <scope>NUCLEOTIDE SEQUENCE</scope>
    <source>
        <strain evidence="11">CBS 122681</strain>
    </source>
</reference>
<dbReference type="InterPro" id="IPR050360">
    <property type="entry name" value="MFS_Sugar_Transporters"/>
</dbReference>
<dbReference type="InterPro" id="IPR003663">
    <property type="entry name" value="Sugar/inositol_transpt"/>
</dbReference>
<dbReference type="InterPro" id="IPR005828">
    <property type="entry name" value="MFS_sugar_transport-like"/>
</dbReference>
<keyword evidence="11" id="KW-0762">Sugar transport</keyword>
<dbReference type="PROSITE" id="PS50850">
    <property type="entry name" value="MFS"/>
    <property type="match status" value="1"/>
</dbReference>
<feature type="transmembrane region" description="Helical" evidence="9">
    <location>
        <begin position="158"/>
        <end position="177"/>
    </location>
</feature>
<dbReference type="AlphaFoldDB" id="A0A6A6TSE7"/>
<dbReference type="GO" id="GO:0005351">
    <property type="term" value="F:carbohydrate:proton symporter activity"/>
    <property type="evidence" value="ECO:0007669"/>
    <property type="project" value="TreeGrafter"/>
</dbReference>
<evidence type="ECO:0000256" key="9">
    <source>
        <dbReference type="SAM" id="Phobius"/>
    </source>
</evidence>
<feature type="transmembrane region" description="Helical" evidence="9">
    <location>
        <begin position="410"/>
        <end position="427"/>
    </location>
</feature>
<name>A0A6A6TSE7_9PLEO</name>
<feature type="transmembrane region" description="Helical" evidence="9">
    <location>
        <begin position="375"/>
        <end position="398"/>
    </location>
</feature>
<evidence type="ECO:0000313" key="11">
    <source>
        <dbReference type="EMBL" id="KAF2662999.1"/>
    </source>
</evidence>
<feature type="transmembrane region" description="Helical" evidence="9">
    <location>
        <begin position="278"/>
        <end position="301"/>
    </location>
</feature>
<dbReference type="FunFam" id="1.20.1250.20:FF:000115">
    <property type="entry name" value="High-affinity glucose transporter"/>
    <property type="match status" value="1"/>
</dbReference>
<keyword evidence="4 9" id="KW-0812">Transmembrane</keyword>
<evidence type="ECO:0000256" key="3">
    <source>
        <dbReference type="ARBA" id="ARBA00022448"/>
    </source>
</evidence>
<dbReference type="CDD" id="cd17356">
    <property type="entry name" value="MFS_HXT"/>
    <property type="match status" value="1"/>
</dbReference>
<keyword evidence="5 9" id="KW-1133">Transmembrane helix</keyword>
<accession>A0A6A6TSE7</accession>
<dbReference type="SUPFAM" id="SSF103473">
    <property type="entry name" value="MFS general substrate transporter"/>
    <property type="match status" value="1"/>
</dbReference>
<dbReference type="EMBL" id="MU004288">
    <property type="protein sequence ID" value="KAF2662999.1"/>
    <property type="molecule type" value="Genomic_DNA"/>
</dbReference>
<evidence type="ECO:0000256" key="1">
    <source>
        <dbReference type="ARBA" id="ARBA00004141"/>
    </source>
</evidence>
<dbReference type="OrthoDB" id="6612291at2759"/>
<dbReference type="Proteomes" id="UP000799324">
    <property type="component" value="Unassembled WGS sequence"/>
</dbReference>
<dbReference type="GO" id="GO:0010255">
    <property type="term" value="P:glucose mediated signaling pathway"/>
    <property type="evidence" value="ECO:0007669"/>
    <property type="project" value="UniProtKB-ARBA"/>
</dbReference>
<evidence type="ECO:0000256" key="4">
    <source>
        <dbReference type="ARBA" id="ARBA00022692"/>
    </source>
</evidence>
<feature type="transmembrane region" description="Helical" evidence="9">
    <location>
        <begin position="313"/>
        <end position="334"/>
    </location>
</feature>
<comment type="similarity">
    <text evidence="2 8">Belongs to the major facilitator superfamily. Sugar transporter (TC 2.A.1.1) family.</text>
</comment>